<evidence type="ECO:0000259" key="1">
    <source>
        <dbReference type="Pfam" id="PF13466"/>
    </source>
</evidence>
<reference evidence="2" key="1">
    <citation type="submission" date="2023-06" db="EMBL/GenBank/DDBJ databases">
        <title>WGS-Sequencing of Streptomyces ficellus isolate 21 collected from sand in Gara Djebilet Iron Mine in Algeria.</title>
        <authorList>
            <person name="Zegers G.P."/>
            <person name="Gomez A."/>
            <person name="Gueddou A."/>
            <person name="Zahara A.F."/>
            <person name="Worth M."/>
            <person name="Sevigny J.L."/>
            <person name="Tisa L."/>
        </authorList>
    </citation>
    <scope>NUCLEOTIDE SEQUENCE</scope>
    <source>
        <strain evidence="2">AS11</strain>
    </source>
</reference>
<dbReference type="RefSeq" id="WP_290114158.1">
    <property type="nucleotide sequence ID" value="NZ_JAUEPL010000039.1"/>
</dbReference>
<feature type="domain" description="MlaB-like STAS" evidence="1">
    <location>
        <begin position="28"/>
        <end position="104"/>
    </location>
</feature>
<dbReference type="SUPFAM" id="SSF52091">
    <property type="entry name" value="SpoIIaa-like"/>
    <property type="match status" value="1"/>
</dbReference>
<accession>A0ABT7ZBM8</accession>
<dbReference type="Pfam" id="PF13466">
    <property type="entry name" value="STAS_2"/>
    <property type="match status" value="1"/>
</dbReference>
<dbReference type="InterPro" id="IPR058548">
    <property type="entry name" value="MlaB-like_STAS"/>
</dbReference>
<name>A0ABT7ZBM8_9ACTN</name>
<keyword evidence="3" id="KW-1185">Reference proteome</keyword>
<sequence>MASDPSAAAVPQTAPVTITSADGQRAVLDFRGALDAHMVRELEERFADPRLTEARTWVLNMHNLTRIDLACAYALLRAATMRPDPVAITVRGARRNVHRTLREVAFDAVAAFQD</sequence>
<comment type="caution">
    <text evidence="2">The sequence shown here is derived from an EMBL/GenBank/DDBJ whole genome shotgun (WGS) entry which is preliminary data.</text>
</comment>
<dbReference type="InterPro" id="IPR036513">
    <property type="entry name" value="STAS_dom_sf"/>
</dbReference>
<dbReference type="Gene3D" id="3.30.750.24">
    <property type="entry name" value="STAS domain"/>
    <property type="match status" value="1"/>
</dbReference>
<dbReference type="EMBL" id="JAUEPL010000039">
    <property type="protein sequence ID" value="MDN3296836.1"/>
    <property type="molecule type" value="Genomic_DNA"/>
</dbReference>
<evidence type="ECO:0000313" key="3">
    <source>
        <dbReference type="Proteomes" id="UP001174050"/>
    </source>
</evidence>
<evidence type="ECO:0000313" key="2">
    <source>
        <dbReference type="EMBL" id="MDN3296836.1"/>
    </source>
</evidence>
<gene>
    <name evidence="2" type="ORF">QWM81_22865</name>
</gene>
<dbReference type="Proteomes" id="UP001174050">
    <property type="component" value="Unassembled WGS sequence"/>
</dbReference>
<organism evidence="2 3">
    <name type="scientific">Streptomyces ficellus</name>
    <dbReference type="NCBI Taxonomy" id="1977088"/>
    <lineage>
        <taxon>Bacteria</taxon>
        <taxon>Bacillati</taxon>
        <taxon>Actinomycetota</taxon>
        <taxon>Actinomycetes</taxon>
        <taxon>Kitasatosporales</taxon>
        <taxon>Streptomycetaceae</taxon>
        <taxon>Streptomyces</taxon>
    </lineage>
</organism>
<proteinExistence type="predicted"/>
<protein>
    <submittedName>
        <fullName evidence="2">STAS domain-containing protein</fullName>
    </submittedName>
</protein>